<dbReference type="PROSITE" id="PS51257">
    <property type="entry name" value="PROKAR_LIPOPROTEIN"/>
    <property type="match status" value="1"/>
</dbReference>
<evidence type="ECO:0008006" key="4">
    <source>
        <dbReference type="Google" id="ProtNLM"/>
    </source>
</evidence>
<dbReference type="EMBL" id="JQ267518">
    <property type="protein sequence ID" value="AFE86151.1"/>
    <property type="molecule type" value="Genomic_DNA"/>
</dbReference>
<keyword evidence="3" id="KW-1185">Reference proteome</keyword>
<evidence type="ECO:0000313" key="2">
    <source>
        <dbReference type="EMBL" id="AFE86151.1"/>
    </source>
</evidence>
<organism evidence="2 3">
    <name type="scientific">Enterobacter phage phiKDA1</name>
    <dbReference type="NCBI Taxonomy" id="1147139"/>
    <lineage>
        <taxon>Viruses</taxon>
        <taxon>Duplodnaviria</taxon>
        <taxon>Heunggongvirae</taxon>
        <taxon>Uroviricota</taxon>
        <taxon>Caudoviricetes</taxon>
        <taxon>Autographivirales</taxon>
        <taxon>Autoscriptoviridae</taxon>
        <taxon>Slopekvirinae</taxon>
        <taxon>Koutsourovirus</taxon>
        <taxon>Koutsourovirus Pec</taxon>
        <taxon>Koutsourovirus KDA1</taxon>
    </lineage>
</organism>
<keyword evidence="1" id="KW-0472">Membrane</keyword>
<proteinExistence type="predicted"/>
<gene>
    <name evidence="2" type="ORF">phiKDA1_58</name>
</gene>
<evidence type="ECO:0000256" key="1">
    <source>
        <dbReference type="SAM" id="Phobius"/>
    </source>
</evidence>
<evidence type="ECO:0000313" key="3">
    <source>
        <dbReference type="Proteomes" id="UP000030740"/>
    </source>
</evidence>
<keyword evidence="1" id="KW-0812">Transmembrane</keyword>
<feature type="transmembrane region" description="Helical" evidence="1">
    <location>
        <begin position="101"/>
        <end position="122"/>
    </location>
</feature>
<name>A0A0A6Z5D7_9CAUD</name>
<dbReference type="Proteomes" id="UP000030740">
    <property type="component" value="Segment"/>
</dbReference>
<protein>
    <recommendedName>
        <fullName evidence="4">Spanin</fullName>
    </recommendedName>
</protein>
<accession>A0A0A6Z5D7</accession>
<reference evidence="2 3" key="1">
    <citation type="submission" date="2011-12" db="EMBL/GenBank/DDBJ databases">
        <title>Genome of multiresistant Enterobacter cloacae podovirus phiKDA1 - a new EPS depolymerase producing member of phiKMV supergroup.</title>
        <authorList>
            <person name="Dabrowski K."/>
            <person name="Hejnowicz M.S."/>
            <person name="Gajewska J."/>
            <person name="Lobocka M.B."/>
        </authorList>
    </citation>
    <scope>NUCLEOTIDE SEQUENCE [LARGE SCALE GENOMIC DNA]</scope>
</reference>
<keyword evidence="1" id="KW-1133">Transmembrane helix</keyword>
<sequence>MRNLVAGLLLAVMLSGCSATSALTGLIGSKPDVSAQVGAENTKQTVGLNNKVDTSTTNKTDIQDSTVGALDTSSKKQVQTISTGTITADKLQVVNNDSSSLILAAAVGAAIPILILVIVLLFRRFSRGKDKVDDSTL</sequence>